<evidence type="ECO:0000256" key="1">
    <source>
        <dbReference type="ARBA" id="ARBA00001917"/>
    </source>
</evidence>
<evidence type="ECO:0000256" key="4">
    <source>
        <dbReference type="ARBA" id="ARBA00038054"/>
    </source>
</evidence>
<dbReference type="EMBL" id="STFG01000001">
    <property type="protein sequence ID" value="THU05049.1"/>
    <property type="molecule type" value="Genomic_DNA"/>
</dbReference>
<organism evidence="6 7">
    <name type="scientific">Lampropedia puyangensis</name>
    <dbReference type="NCBI Taxonomy" id="1330072"/>
    <lineage>
        <taxon>Bacteria</taxon>
        <taxon>Pseudomonadati</taxon>
        <taxon>Pseudomonadota</taxon>
        <taxon>Betaproteobacteria</taxon>
        <taxon>Burkholderiales</taxon>
        <taxon>Comamonadaceae</taxon>
        <taxon>Lampropedia</taxon>
    </lineage>
</organism>
<gene>
    <name evidence="6" type="ORF">E9531_00375</name>
</gene>
<comment type="caution">
    <text evidence="6">The sequence shown here is derived from an EMBL/GenBank/DDBJ whole genome shotgun (WGS) entry which is preliminary data.</text>
</comment>
<evidence type="ECO:0000256" key="3">
    <source>
        <dbReference type="ARBA" id="ARBA00022643"/>
    </source>
</evidence>
<dbReference type="AlphaFoldDB" id="A0A4S8FCK2"/>
<dbReference type="Pfam" id="PF01613">
    <property type="entry name" value="Flavin_Reduct"/>
    <property type="match status" value="1"/>
</dbReference>
<comment type="similarity">
    <text evidence="4">Belongs to the flavoredoxin family.</text>
</comment>
<keyword evidence="7" id="KW-1185">Reference proteome</keyword>
<dbReference type="InterPro" id="IPR002563">
    <property type="entry name" value="Flavin_Rdtase-like_dom"/>
</dbReference>
<dbReference type="OrthoDB" id="5946411at2"/>
<dbReference type="GO" id="GO:0016646">
    <property type="term" value="F:oxidoreductase activity, acting on the CH-NH group of donors, NAD or NADP as acceptor"/>
    <property type="evidence" value="ECO:0007669"/>
    <property type="project" value="UniProtKB-ARBA"/>
</dbReference>
<keyword evidence="2" id="KW-0285">Flavoprotein</keyword>
<dbReference type="PANTHER" id="PTHR33798">
    <property type="entry name" value="FLAVOPROTEIN OXYGENASE"/>
    <property type="match status" value="1"/>
</dbReference>
<keyword evidence="3" id="KW-0288">FMN</keyword>
<accession>A0A4S8FCK2</accession>
<dbReference type="SUPFAM" id="SSF50475">
    <property type="entry name" value="FMN-binding split barrel"/>
    <property type="match status" value="1"/>
</dbReference>
<feature type="domain" description="Flavin reductase like" evidence="5">
    <location>
        <begin position="19"/>
        <end position="169"/>
    </location>
</feature>
<dbReference type="GO" id="GO:0010181">
    <property type="term" value="F:FMN binding"/>
    <property type="evidence" value="ECO:0007669"/>
    <property type="project" value="InterPro"/>
</dbReference>
<evidence type="ECO:0000259" key="5">
    <source>
        <dbReference type="SMART" id="SM00903"/>
    </source>
</evidence>
<protein>
    <submittedName>
        <fullName evidence="6">Flavin reductase family protein</fullName>
    </submittedName>
</protein>
<name>A0A4S8FCK2_9BURK</name>
<evidence type="ECO:0000313" key="6">
    <source>
        <dbReference type="EMBL" id="THU05049.1"/>
    </source>
</evidence>
<dbReference type="RefSeq" id="WP_136571761.1">
    <property type="nucleotide sequence ID" value="NZ_STFG01000001.1"/>
</dbReference>
<sequence length="211" mass="23006">MQIEPKDLNPEVTYRLLSGLVVPRPIAWITSLSADGVVNLAPFSCFTFVSNKPPMLGINIGRKAGRYKDTGANIHANGEFVVHIGNADQLHAIHESSAEYPPHVSEVEDLGLTTAPSSTIAVPRLEQAPVAMECKLHQVIPFGETGAEFFVGEITRFHFRDGLVRDNKVETMELDPVCRIGGPNYATLGRIVTLRRMQQTDKSVIADGATS</sequence>
<dbReference type="Gene3D" id="2.30.110.10">
    <property type="entry name" value="Electron Transport, Fmn-binding Protein, Chain A"/>
    <property type="match status" value="1"/>
</dbReference>
<comment type="cofactor">
    <cofactor evidence="1">
        <name>FMN</name>
        <dbReference type="ChEBI" id="CHEBI:58210"/>
    </cofactor>
</comment>
<dbReference type="SMART" id="SM00903">
    <property type="entry name" value="Flavin_Reduct"/>
    <property type="match status" value="1"/>
</dbReference>
<dbReference type="Proteomes" id="UP000308917">
    <property type="component" value="Unassembled WGS sequence"/>
</dbReference>
<evidence type="ECO:0000313" key="7">
    <source>
        <dbReference type="Proteomes" id="UP000308917"/>
    </source>
</evidence>
<reference evidence="6 7" key="1">
    <citation type="journal article" date="2015" name="Antonie Van Leeuwenhoek">
        <title>Lampropedia puyangensis sp. nov., isolated from symptomatic bark of Populus ? euramericana canker and emended description of Lampropedia hyalina (Ehrenberg 1832) Lee et al. 2004.</title>
        <authorList>
            <person name="Li Y."/>
            <person name="Wang T."/>
            <person name="Piao C.G."/>
            <person name="Wang L.F."/>
            <person name="Tian G.Z."/>
            <person name="Zhu T.H."/>
            <person name="Guo M.W."/>
        </authorList>
    </citation>
    <scope>NUCLEOTIDE SEQUENCE [LARGE SCALE GENOMIC DNA]</scope>
    <source>
        <strain evidence="6 7">2-bin</strain>
    </source>
</reference>
<evidence type="ECO:0000256" key="2">
    <source>
        <dbReference type="ARBA" id="ARBA00022630"/>
    </source>
</evidence>
<proteinExistence type="inferred from homology"/>
<dbReference type="PANTHER" id="PTHR33798:SF5">
    <property type="entry name" value="FLAVIN REDUCTASE LIKE DOMAIN-CONTAINING PROTEIN"/>
    <property type="match status" value="1"/>
</dbReference>
<dbReference type="InterPro" id="IPR012349">
    <property type="entry name" value="Split_barrel_FMN-bd"/>
</dbReference>